<name>A0A918VKL8_9GAMM</name>
<reference evidence="1" key="2">
    <citation type="submission" date="2020-09" db="EMBL/GenBank/DDBJ databases">
        <authorList>
            <person name="Sun Q."/>
            <person name="Kim S."/>
        </authorList>
    </citation>
    <scope>NUCLEOTIDE SEQUENCE</scope>
    <source>
        <strain evidence="1">KCTC 12711</strain>
    </source>
</reference>
<accession>A0A918VKL8</accession>
<dbReference type="Proteomes" id="UP000614811">
    <property type="component" value="Unassembled WGS sequence"/>
</dbReference>
<comment type="caution">
    <text evidence="1">The sequence shown here is derived from an EMBL/GenBank/DDBJ whole genome shotgun (WGS) entry which is preliminary data.</text>
</comment>
<dbReference type="EMBL" id="BMXA01000002">
    <property type="protein sequence ID" value="GHA04036.1"/>
    <property type="molecule type" value="Genomic_DNA"/>
</dbReference>
<dbReference type="Pfam" id="PF12974">
    <property type="entry name" value="Phosphonate-bd"/>
    <property type="match status" value="1"/>
</dbReference>
<dbReference type="AlphaFoldDB" id="A0A918VKL8"/>
<protein>
    <submittedName>
        <fullName evidence="1">Uncharacterized protein</fullName>
    </submittedName>
</protein>
<keyword evidence="2" id="KW-1185">Reference proteome</keyword>
<sequence>MFRFLKLLIIGLLIFYPYRVALGSEQIPLYLPYQSSQFPELSVRFDAALAAAGLTQFVTVTTDYWHPYQQGIRQGRTGVYLAAPHFVAWAHHQHNFIPFLRLSSPLQYVIATRHEDSQYFELRDLAEKNVCSTRAVNLDFLLVKAAFHGVLKPANNKFVNSVASAMEYDNQNCAAFVVSEQAFKAFNAEDPQRFIRLYQGPEYQNYAFIVHPEVPRQLALKLKKFLRTSTAMEVIAPVLSQFASKPELVPVKRKDYPGTYAEILKPYWQSNQPQSR</sequence>
<organism evidence="1 2">
    <name type="scientific">Arenicella chitinivorans</name>
    <dbReference type="NCBI Taxonomy" id="1329800"/>
    <lineage>
        <taxon>Bacteria</taxon>
        <taxon>Pseudomonadati</taxon>
        <taxon>Pseudomonadota</taxon>
        <taxon>Gammaproteobacteria</taxon>
        <taxon>Arenicellales</taxon>
        <taxon>Arenicellaceae</taxon>
        <taxon>Arenicella</taxon>
    </lineage>
</organism>
<evidence type="ECO:0000313" key="1">
    <source>
        <dbReference type="EMBL" id="GHA04036.1"/>
    </source>
</evidence>
<dbReference type="RefSeq" id="WP_189399103.1">
    <property type="nucleotide sequence ID" value="NZ_BMXA01000002.1"/>
</dbReference>
<dbReference type="SUPFAM" id="SSF53850">
    <property type="entry name" value="Periplasmic binding protein-like II"/>
    <property type="match status" value="1"/>
</dbReference>
<proteinExistence type="predicted"/>
<reference evidence="1" key="1">
    <citation type="journal article" date="2014" name="Int. J. Syst. Evol. Microbiol.">
        <title>Complete genome sequence of Corynebacterium casei LMG S-19264T (=DSM 44701T), isolated from a smear-ripened cheese.</title>
        <authorList>
            <consortium name="US DOE Joint Genome Institute (JGI-PGF)"/>
            <person name="Walter F."/>
            <person name="Albersmeier A."/>
            <person name="Kalinowski J."/>
            <person name="Ruckert C."/>
        </authorList>
    </citation>
    <scope>NUCLEOTIDE SEQUENCE</scope>
    <source>
        <strain evidence="1">KCTC 12711</strain>
    </source>
</reference>
<gene>
    <name evidence="1" type="ORF">GCM10008090_11660</name>
</gene>
<evidence type="ECO:0000313" key="2">
    <source>
        <dbReference type="Proteomes" id="UP000614811"/>
    </source>
</evidence>